<evidence type="ECO:0000313" key="18">
    <source>
        <dbReference type="Proteomes" id="UP000216052"/>
    </source>
</evidence>
<feature type="transmembrane region" description="Helical" evidence="15">
    <location>
        <begin position="355"/>
        <end position="376"/>
    </location>
</feature>
<dbReference type="InterPro" id="IPR011640">
    <property type="entry name" value="Fe2_transport_prot_B_C"/>
</dbReference>
<keyword evidence="12 15" id="KW-0472">Membrane</keyword>
<accession>A0ABZ3J1U9</accession>
<keyword evidence="7" id="KW-0547">Nucleotide-binding</keyword>
<keyword evidence="5 15" id="KW-0410">Iron transport</keyword>
<evidence type="ECO:0000256" key="14">
    <source>
        <dbReference type="NCBIfam" id="TIGR00437"/>
    </source>
</evidence>
<dbReference type="SUPFAM" id="SSF52540">
    <property type="entry name" value="P-loop containing nucleoside triphosphate hydrolases"/>
    <property type="match status" value="1"/>
</dbReference>
<dbReference type="PANTHER" id="PTHR43185">
    <property type="entry name" value="FERROUS IRON TRANSPORT PROTEIN B"/>
    <property type="match status" value="1"/>
</dbReference>
<comment type="subcellular location">
    <subcellularLocation>
        <location evidence="2 15">Cell membrane</location>
        <topology evidence="2 15">Multi-pass membrane protein</topology>
    </subcellularLocation>
</comment>
<sequence length="647" mass="71009">MRAAAARVVLVGSPNVGKSCIFNYLTGNYVAVSNYPGTTVDISTGYFKDRGKRFEVIDTPGMYSLIPLTEEERVTRLLLSKQVPDVVIHVVDAKNLRRMLHMTLQLIDAGLPVILNVNIMDEARQLGMLIHLERLEKLLGIPVIATCAAGKVGLEVLKNAITQYQPTQPGSFNLSSQLEQAIAKISDLLQLSYTLSKRITAILLLEGDAMVLELAQKEQAWAEIAAIIKQVAAENKNNPEALMAIERQAVIDKILDKVVRYARIEQHSLKHVAGWLGKITREPITGLPILCLVLYFGLYQFVGKFGAGYLVDYVNNSVFVPIINPLVARIVENFIPWEWARSLLAGEYGIFTMGFRYATAIILPIVGTFFFAFALLEDTGYLPRLAMLVDAVFRYFGLNGRAVIPLTLGLGCGTMAVMVTRTLESKRERLLATFLLSLSIPCSAQLGVVLALLSHNATAVIIWSTYMVMVFSFIGWLSAKLIPGDRSAFYMEIPPLRLPLIGNVLKKAYSRMSWYLMEILPVFIITSVLLWAGARSGVLAVLIKHVEPVMGIIGLPPAAAQAFLLGFFRRDYGAAGLYDLVSAGQLSERQLLVAAVALTLFVPCIAQFAVMIKERGAAVALSMVTIIIFVALGSAALINSILKLFVL</sequence>
<evidence type="ECO:0000256" key="6">
    <source>
        <dbReference type="ARBA" id="ARBA00022692"/>
    </source>
</evidence>
<evidence type="ECO:0000256" key="1">
    <source>
        <dbReference type="ARBA" id="ARBA00003926"/>
    </source>
</evidence>
<dbReference type="CDD" id="cd01879">
    <property type="entry name" value="FeoB"/>
    <property type="match status" value="1"/>
</dbReference>
<evidence type="ECO:0000256" key="2">
    <source>
        <dbReference type="ARBA" id="ARBA00004651"/>
    </source>
</evidence>
<evidence type="ECO:0000256" key="10">
    <source>
        <dbReference type="ARBA" id="ARBA00023065"/>
    </source>
</evidence>
<evidence type="ECO:0000256" key="11">
    <source>
        <dbReference type="ARBA" id="ARBA00023134"/>
    </source>
</evidence>
<keyword evidence="10" id="KW-0406">Ion transport</keyword>
<reference evidence="17" key="1">
    <citation type="submission" date="2024-05" db="EMBL/GenBank/DDBJ databases">
        <title>Isolation and characterization of Sporomusa carbonis sp. nov., a carboxydotrophic hydrogenogen in the genus of Sporomusa isolated from a charcoal burning pile.</title>
        <authorList>
            <person name="Boeer T."/>
            <person name="Rosenbaum F."/>
            <person name="Eysell L."/>
            <person name="Mueller V."/>
            <person name="Daniel R."/>
            <person name="Poehlein A."/>
        </authorList>
    </citation>
    <scope>NUCLEOTIDE SEQUENCE [LARGE SCALE GENOMIC DNA]</scope>
    <source>
        <strain evidence="17">DSM 3132</strain>
    </source>
</reference>
<dbReference type="InterPro" id="IPR003373">
    <property type="entry name" value="Fe2_transport_prot-B"/>
</dbReference>
<evidence type="ECO:0000313" key="17">
    <source>
        <dbReference type="EMBL" id="XFO72058.1"/>
    </source>
</evidence>
<feature type="transmembrane region" description="Helical" evidence="15">
    <location>
        <begin position="549"/>
        <end position="568"/>
    </location>
</feature>
<dbReference type="InterPro" id="IPR011642">
    <property type="entry name" value="Gate_dom"/>
</dbReference>
<evidence type="ECO:0000259" key="16">
    <source>
        <dbReference type="PROSITE" id="PS51711"/>
    </source>
</evidence>
<dbReference type="RefSeq" id="WP_093795241.1">
    <property type="nucleotide sequence ID" value="NZ_CP155571.1"/>
</dbReference>
<keyword evidence="6 15" id="KW-0812">Transmembrane</keyword>
<feature type="transmembrane region" description="Helical" evidence="15">
    <location>
        <begin position="430"/>
        <end position="454"/>
    </location>
</feature>
<feature type="transmembrane region" description="Helical" evidence="15">
    <location>
        <begin position="591"/>
        <end position="612"/>
    </location>
</feature>
<evidence type="ECO:0000256" key="4">
    <source>
        <dbReference type="ARBA" id="ARBA00022475"/>
    </source>
</evidence>
<comment type="similarity">
    <text evidence="15">Belongs to the TRAFAC class TrmE-Era-EngA-EngB-Septin-like GTPase superfamily. FeoB GTPase (TC 9.A.8) family.</text>
</comment>
<dbReference type="InterPro" id="IPR030389">
    <property type="entry name" value="G_FEOB_dom"/>
</dbReference>
<keyword evidence="18" id="KW-1185">Reference proteome</keyword>
<dbReference type="PRINTS" id="PR00326">
    <property type="entry name" value="GTP1OBG"/>
</dbReference>
<feature type="transmembrane region" description="Helical" evidence="15">
    <location>
        <begin position="314"/>
        <end position="335"/>
    </location>
</feature>
<feature type="transmembrane region" description="Helical" evidence="15">
    <location>
        <begin position="284"/>
        <end position="302"/>
    </location>
</feature>
<evidence type="ECO:0000256" key="9">
    <source>
        <dbReference type="ARBA" id="ARBA00023004"/>
    </source>
</evidence>
<keyword evidence="4" id="KW-1003">Cell membrane</keyword>
<dbReference type="InterPro" id="IPR005225">
    <property type="entry name" value="Small_GTP-bd"/>
</dbReference>
<dbReference type="NCBIfam" id="TIGR00231">
    <property type="entry name" value="small_GTP"/>
    <property type="match status" value="1"/>
</dbReference>
<gene>
    <name evidence="17" type="primary">feoB_3</name>
    <name evidence="17" type="ORF">SPACI_021040</name>
</gene>
<dbReference type="InterPro" id="IPR050860">
    <property type="entry name" value="FeoB_GTPase"/>
</dbReference>
<organism evidence="17 18">
    <name type="scientific">Sporomusa acidovorans (strain ATCC 49682 / DSM 3132 / Mol)</name>
    <dbReference type="NCBI Taxonomy" id="1123286"/>
    <lineage>
        <taxon>Bacteria</taxon>
        <taxon>Bacillati</taxon>
        <taxon>Bacillota</taxon>
        <taxon>Negativicutes</taxon>
        <taxon>Selenomonadales</taxon>
        <taxon>Sporomusaceae</taxon>
        <taxon>Sporomusa</taxon>
    </lineage>
</organism>
<evidence type="ECO:0000256" key="5">
    <source>
        <dbReference type="ARBA" id="ARBA00022496"/>
    </source>
</evidence>
<dbReference type="Pfam" id="PF17910">
    <property type="entry name" value="FeoB_Cyto"/>
    <property type="match status" value="1"/>
</dbReference>
<dbReference type="Proteomes" id="UP000216052">
    <property type="component" value="Chromosome"/>
</dbReference>
<keyword evidence="9 15" id="KW-0408">Iron</keyword>
<evidence type="ECO:0000256" key="13">
    <source>
        <dbReference type="ARBA" id="ARBA00031200"/>
    </source>
</evidence>
<dbReference type="InterPro" id="IPR027417">
    <property type="entry name" value="P-loop_NTPase"/>
</dbReference>
<dbReference type="PROSITE" id="PS51711">
    <property type="entry name" value="G_FEOB"/>
    <property type="match status" value="1"/>
</dbReference>
<comment type="function">
    <text evidence="1 15">Probable transporter of a GTP-driven Fe(2+) uptake system.</text>
</comment>
<dbReference type="Pfam" id="PF02421">
    <property type="entry name" value="FeoB_N"/>
    <property type="match status" value="1"/>
</dbReference>
<dbReference type="InterPro" id="IPR041069">
    <property type="entry name" value="FeoB_Cyto"/>
</dbReference>
<dbReference type="EMBL" id="CP155571">
    <property type="protein sequence ID" value="XFO72058.1"/>
    <property type="molecule type" value="Genomic_DNA"/>
</dbReference>
<dbReference type="PANTHER" id="PTHR43185:SF1">
    <property type="entry name" value="FE(2+) TRANSPORTER FEOB"/>
    <property type="match status" value="1"/>
</dbReference>
<dbReference type="InterPro" id="IPR006073">
    <property type="entry name" value="GTP-bd"/>
</dbReference>
<feature type="transmembrane region" description="Helical" evidence="15">
    <location>
        <begin position="618"/>
        <end position="642"/>
    </location>
</feature>
<keyword evidence="3 15" id="KW-0813">Transport</keyword>
<evidence type="ECO:0000256" key="15">
    <source>
        <dbReference type="RuleBase" id="RU362098"/>
    </source>
</evidence>
<dbReference type="Gene3D" id="1.10.287.1770">
    <property type="match status" value="1"/>
</dbReference>
<proteinExistence type="inferred from homology"/>
<evidence type="ECO:0000256" key="12">
    <source>
        <dbReference type="ARBA" id="ARBA00023136"/>
    </source>
</evidence>
<name>A0ABZ3J1U9_SPOA4</name>
<evidence type="ECO:0000256" key="8">
    <source>
        <dbReference type="ARBA" id="ARBA00022989"/>
    </source>
</evidence>
<feature type="domain" description="FeoB-type G" evidence="16">
    <location>
        <begin position="5"/>
        <end position="167"/>
    </location>
</feature>
<evidence type="ECO:0000256" key="7">
    <source>
        <dbReference type="ARBA" id="ARBA00022741"/>
    </source>
</evidence>
<dbReference type="Gene3D" id="3.40.50.300">
    <property type="entry name" value="P-loop containing nucleotide triphosphate hydrolases"/>
    <property type="match status" value="1"/>
</dbReference>
<evidence type="ECO:0000256" key="3">
    <source>
        <dbReference type="ARBA" id="ARBA00022448"/>
    </source>
</evidence>
<dbReference type="NCBIfam" id="TIGR00437">
    <property type="entry name" value="feoB"/>
    <property type="match status" value="1"/>
</dbReference>
<dbReference type="Pfam" id="PF07664">
    <property type="entry name" value="FeoB_C"/>
    <property type="match status" value="1"/>
</dbReference>
<keyword evidence="11 15" id="KW-0342">GTP-binding</keyword>
<dbReference type="Pfam" id="PF07670">
    <property type="entry name" value="Gate"/>
    <property type="match status" value="2"/>
</dbReference>
<protein>
    <recommendedName>
        <fullName evidence="13 14">Ferrous iron transport protein B</fullName>
    </recommendedName>
</protein>
<feature type="transmembrane region" description="Helical" evidence="15">
    <location>
        <begin position="460"/>
        <end position="479"/>
    </location>
</feature>
<feature type="transmembrane region" description="Helical" evidence="15">
    <location>
        <begin position="396"/>
        <end position="418"/>
    </location>
</feature>
<keyword evidence="8 15" id="KW-1133">Transmembrane helix</keyword>
<feature type="transmembrane region" description="Helical" evidence="15">
    <location>
        <begin position="515"/>
        <end position="543"/>
    </location>
</feature>